<dbReference type="PANTHER" id="PTHR43671:SF13">
    <property type="entry name" value="SERINE_THREONINE-PROTEIN KINASE NEK2"/>
    <property type="match status" value="1"/>
</dbReference>
<gene>
    <name evidence="8" type="ORF">SYV04_09640</name>
</gene>
<reference evidence="8 9" key="1">
    <citation type="submission" date="2023-12" db="EMBL/GenBank/DDBJ databases">
        <title>the genome sequence of Hyalangium sp. s54d21.</title>
        <authorList>
            <person name="Zhang X."/>
        </authorList>
    </citation>
    <scope>NUCLEOTIDE SEQUENCE [LARGE SCALE GENOMIC DNA]</scope>
    <source>
        <strain evidence="9">s54d21</strain>
    </source>
</reference>
<evidence type="ECO:0000313" key="9">
    <source>
        <dbReference type="Proteomes" id="UP001291309"/>
    </source>
</evidence>
<dbReference type="PANTHER" id="PTHR43671">
    <property type="entry name" value="SERINE/THREONINE-PROTEIN KINASE NEK"/>
    <property type="match status" value="1"/>
</dbReference>
<evidence type="ECO:0000256" key="5">
    <source>
        <dbReference type="ARBA" id="ARBA00022840"/>
    </source>
</evidence>
<dbReference type="GO" id="GO:0004674">
    <property type="term" value="F:protein serine/threonine kinase activity"/>
    <property type="evidence" value="ECO:0007669"/>
    <property type="project" value="UniProtKB-EC"/>
</dbReference>
<feature type="region of interest" description="Disordered" evidence="6">
    <location>
        <begin position="345"/>
        <end position="388"/>
    </location>
</feature>
<dbReference type="InterPro" id="IPR000719">
    <property type="entry name" value="Prot_kinase_dom"/>
</dbReference>
<sequence length="533" mass="58395">MAPGERVGTPTWKELVDALPMAQETGPEALPRGTRLGRWQVVSLRGRGTYGAVYRAVREGQAEAESVALKLSLYPRDPRFAREAELLSRIHHPSVPSLLDAGVWRHPSGRAHPFLVMEWVEGGPLYAWAARRNPSSRQVLRLLAQAARALQATHTVSGVHRDVKGDNTLVRSADGCLFLTDFGAGHYSGAVRLTPLPMLPGTPAYRSPEAWEYLQRLGPSSTEPYVARPADDVFALGVMAYRLVTDEYPPFTNPSLEEGRCWRPEGGGPRPPRQLNPRMDPQLNALILRMLSRRPEERGHPGELAEAMEQGVANAGPMADVPLFEWETLERSQWPEGDVAEAELLGHRPRRRDREEVREAEQSDAALRVRAEPREAQQLPRAAAPAVRRIPRTRSRRWLPWLMAVGTLALLPGRSEPGRAGEDSTVARSASDAEEAVALGDTTLSASAVLKAPTGRGIALEMPKQPLPGQLRPDSKGRCHKGQSAINGGCWLKVDVELEDCPGNGFVHRGGCYAPIFPPDREPASAPATGEPR</sequence>
<evidence type="ECO:0000256" key="2">
    <source>
        <dbReference type="ARBA" id="ARBA00022679"/>
    </source>
</evidence>
<dbReference type="SMART" id="SM00220">
    <property type="entry name" value="S_TKc"/>
    <property type="match status" value="1"/>
</dbReference>
<evidence type="ECO:0000313" key="8">
    <source>
        <dbReference type="EMBL" id="MDY7226650.1"/>
    </source>
</evidence>
<keyword evidence="9" id="KW-1185">Reference proteome</keyword>
<evidence type="ECO:0000256" key="6">
    <source>
        <dbReference type="SAM" id="MobiDB-lite"/>
    </source>
</evidence>
<dbReference type="CDD" id="cd14014">
    <property type="entry name" value="STKc_PknB_like"/>
    <property type="match status" value="1"/>
</dbReference>
<keyword evidence="2 8" id="KW-0808">Transferase</keyword>
<dbReference type="InterPro" id="IPR050660">
    <property type="entry name" value="NEK_Ser/Thr_kinase"/>
</dbReference>
<keyword evidence="5" id="KW-0067">ATP-binding</keyword>
<organism evidence="8 9">
    <name type="scientific">Hyalangium rubrum</name>
    <dbReference type="NCBI Taxonomy" id="3103134"/>
    <lineage>
        <taxon>Bacteria</taxon>
        <taxon>Pseudomonadati</taxon>
        <taxon>Myxococcota</taxon>
        <taxon>Myxococcia</taxon>
        <taxon>Myxococcales</taxon>
        <taxon>Cystobacterineae</taxon>
        <taxon>Archangiaceae</taxon>
        <taxon>Hyalangium</taxon>
    </lineage>
</organism>
<feature type="region of interest" description="Disordered" evidence="6">
    <location>
        <begin position="413"/>
        <end position="432"/>
    </location>
</feature>
<dbReference type="Gene3D" id="3.30.200.20">
    <property type="entry name" value="Phosphorylase Kinase, domain 1"/>
    <property type="match status" value="1"/>
</dbReference>
<dbReference type="SUPFAM" id="SSF56112">
    <property type="entry name" value="Protein kinase-like (PK-like)"/>
    <property type="match status" value="1"/>
</dbReference>
<feature type="compositionally biased region" description="Low complexity" evidence="6">
    <location>
        <begin position="376"/>
        <end position="388"/>
    </location>
</feature>
<feature type="region of interest" description="Disordered" evidence="6">
    <location>
        <begin position="459"/>
        <end position="480"/>
    </location>
</feature>
<dbReference type="Proteomes" id="UP001291309">
    <property type="component" value="Unassembled WGS sequence"/>
</dbReference>
<dbReference type="Pfam" id="PF00069">
    <property type="entry name" value="Pkinase"/>
    <property type="match status" value="1"/>
</dbReference>
<keyword evidence="4 8" id="KW-0418">Kinase</keyword>
<protein>
    <recommendedName>
        <fullName evidence="1">non-specific serine/threonine protein kinase</fullName>
        <ecNumber evidence="1">2.7.11.1</ecNumber>
    </recommendedName>
</protein>
<dbReference type="EMBL" id="JAXIVS010000003">
    <property type="protein sequence ID" value="MDY7226650.1"/>
    <property type="molecule type" value="Genomic_DNA"/>
</dbReference>
<feature type="domain" description="Protein kinase" evidence="7">
    <location>
        <begin position="39"/>
        <end position="324"/>
    </location>
</feature>
<dbReference type="EC" id="2.7.11.1" evidence="1"/>
<dbReference type="InterPro" id="IPR011009">
    <property type="entry name" value="Kinase-like_dom_sf"/>
</dbReference>
<comment type="caution">
    <text evidence="8">The sequence shown here is derived from an EMBL/GenBank/DDBJ whole genome shotgun (WGS) entry which is preliminary data.</text>
</comment>
<keyword evidence="3" id="KW-0547">Nucleotide-binding</keyword>
<dbReference type="RefSeq" id="WP_321545380.1">
    <property type="nucleotide sequence ID" value="NZ_JAXIVS010000003.1"/>
</dbReference>
<evidence type="ECO:0000256" key="4">
    <source>
        <dbReference type="ARBA" id="ARBA00022777"/>
    </source>
</evidence>
<feature type="region of interest" description="Disordered" evidence="6">
    <location>
        <begin position="259"/>
        <end position="278"/>
    </location>
</feature>
<accession>A0ABU5GZS8</accession>
<proteinExistence type="predicted"/>
<name>A0ABU5GZS8_9BACT</name>
<feature type="compositionally biased region" description="Basic and acidic residues" evidence="6">
    <location>
        <begin position="352"/>
        <end position="375"/>
    </location>
</feature>
<evidence type="ECO:0000259" key="7">
    <source>
        <dbReference type="PROSITE" id="PS50011"/>
    </source>
</evidence>
<evidence type="ECO:0000256" key="1">
    <source>
        <dbReference type="ARBA" id="ARBA00012513"/>
    </source>
</evidence>
<dbReference type="PROSITE" id="PS50011">
    <property type="entry name" value="PROTEIN_KINASE_DOM"/>
    <property type="match status" value="1"/>
</dbReference>
<dbReference type="Gene3D" id="1.10.510.10">
    <property type="entry name" value="Transferase(Phosphotransferase) domain 1"/>
    <property type="match status" value="1"/>
</dbReference>
<evidence type="ECO:0000256" key="3">
    <source>
        <dbReference type="ARBA" id="ARBA00022741"/>
    </source>
</evidence>